<dbReference type="EMBL" id="JAYMYQ010000008">
    <property type="protein sequence ID" value="KAK7314877.1"/>
    <property type="molecule type" value="Genomic_DNA"/>
</dbReference>
<sequence>MVVSPQGQMLAPGSMGWSFCVTYYERLLEIPSHIPSFPNSNREKEIPSEVLEDKVLFCFKRRSGKPSGEIFDERLEELSFDIHTIEMANYAIENKWEIDVYVKQIVIVASVAASDGVYEEVDEGGKDTASDQ</sequence>
<gene>
    <name evidence="1" type="ORF">VNO77_33405</name>
</gene>
<evidence type="ECO:0000313" key="1">
    <source>
        <dbReference type="EMBL" id="KAK7314877.1"/>
    </source>
</evidence>
<accession>A0AAN9KCC7</accession>
<dbReference type="Proteomes" id="UP001367508">
    <property type="component" value="Unassembled WGS sequence"/>
</dbReference>
<protein>
    <submittedName>
        <fullName evidence="1">Uncharacterized protein</fullName>
    </submittedName>
</protein>
<name>A0AAN9KCC7_CANGL</name>
<organism evidence="1 2">
    <name type="scientific">Canavalia gladiata</name>
    <name type="common">Sword bean</name>
    <name type="synonym">Dolichos gladiatus</name>
    <dbReference type="NCBI Taxonomy" id="3824"/>
    <lineage>
        <taxon>Eukaryota</taxon>
        <taxon>Viridiplantae</taxon>
        <taxon>Streptophyta</taxon>
        <taxon>Embryophyta</taxon>
        <taxon>Tracheophyta</taxon>
        <taxon>Spermatophyta</taxon>
        <taxon>Magnoliopsida</taxon>
        <taxon>eudicotyledons</taxon>
        <taxon>Gunneridae</taxon>
        <taxon>Pentapetalae</taxon>
        <taxon>rosids</taxon>
        <taxon>fabids</taxon>
        <taxon>Fabales</taxon>
        <taxon>Fabaceae</taxon>
        <taxon>Papilionoideae</taxon>
        <taxon>50 kb inversion clade</taxon>
        <taxon>NPAAA clade</taxon>
        <taxon>indigoferoid/millettioid clade</taxon>
        <taxon>Phaseoleae</taxon>
        <taxon>Canavalia</taxon>
    </lineage>
</organism>
<evidence type="ECO:0000313" key="2">
    <source>
        <dbReference type="Proteomes" id="UP001367508"/>
    </source>
</evidence>
<proteinExistence type="predicted"/>
<reference evidence="1 2" key="1">
    <citation type="submission" date="2024-01" db="EMBL/GenBank/DDBJ databases">
        <title>The genomes of 5 underutilized Papilionoideae crops provide insights into root nodulation and disease resistanc.</title>
        <authorList>
            <person name="Jiang F."/>
        </authorList>
    </citation>
    <scope>NUCLEOTIDE SEQUENCE [LARGE SCALE GENOMIC DNA]</scope>
    <source>
        <strain evidence="1">LVBAO_FW01</strain>
        <tissue evidence="1">Leaves</tissue>
    </source>
</reference>
<keyword evidence="2" id="KW-1185">Reference proteome</keyword>
<dbReference type="AlphaFoldDB" id="A0AAN9KCC7"/>
<comment type="caution">
    <text evidence="1">The sequence shown here is derived from an EMBL/GenBank/DDBJ whole genome shotgun (WGS) entry which is preliminary data.</text>
</comment>